<organism evidence="1 2">
    <name type="scientific">Nocardioides simplex</name>
    <name type="common">Arthrobacter simplex</name>
    <dbReference type="NCBI Taxonomy" id="2045"/>
    <lineage>
        <taxon>Bacteria</taxon>
        <taxon>Bacillati</taxon>
        <taxon>Actinomycetota</taxon>
        <taxon>Actinomycetes</taxon>
        <taxon>Propionibacteriales</taxon>
        <taxon>Nocardioidaceae</taxon>
        <taxon>Pimelobacter</taxon>
    </lineage>
</organism>
<evidence type="ECO:0000313" key="1">
    <source>
        <dbReference type="EMBL" id="KAB2807849.1"/>
    </source>
</evidence>
<accession>A0A7J5DS87</accession>
<reference evidence="1 2" key="1">
    <citation type="submission" date="2019-09" db="EMBL/GenBank/DDBJ databases">
        <title>Pimelobacter sp. isolated from Paulinella.</title>
        <authorList>
            <person name="Jeong S.E."/>
        </authorList>
    </citation>
    <scope>NUCLEOTIDE SEQUENCE [LARGE SCALE GENOMIC DNA]</scope>
    <source>
        <strain evidence="1 2">Pch-N</strain>
    </source>
</reference>
<dbReference type="Proteomes" id="UP000449906">
    <property type="component" value="Unassembled WGS sequence"/>
</dbReference>
<dbReference type="InterPro" id="IPR029062">
    <property type="entry name" value="Class_I_gatase-like"/>
</dbReference>
<dbReference type="Pfam" id="PF07722">
    <property type="entry name" value="Peptidase_C26"/>
    <property type="match status" value="1"/>
</dbReference>
<dbReference type="Gene3D" id="3.40.50.880">
    <property type="match status" value="1"/>
</dbReference>
<dbReference type="InterPro" id="IPR011697">
    <property type="entry name" value="Peptidase_C26"/>
</dbReference>
<name>A0A7J5DS87_NOCSI</name>
<dbReference type="GO" id="GO:0005829">
    <property type="term" value="C:cytosol"/>
    <property type="evidence" value="ECO:0007669"/>
    <property type="project" value="TreeGrafter"/>
</dbReference>
<keyword evidence="1" id="KW-0378">Hydrolase</keyword>
<comment type="caution">
    <text evidence="1">The sequence shown here is derived from an EMBL/GenBank/DDBJ whole genome shotgun (WGS) entry which is preliminary data.</text>
</comment>
<dbReference type="EMBL" id="WBVM01000004">
    <property type="protein sequence ID" value="KAB2807849.1"/>
    <property type="molecule type" value="Genomic_DNA"/>
</dbReference>
<proteinExistence type="predicted"/>
<dbReference type="PROSITE" id="PS51273">
    <property type="entry name" value="GATASE_TYPE_1"/>
    <property type="match status" value="1"/>
</dbReference>
<dbReference type="GO" id="GO:0006598">
    <property type="term" value="P:polyamine catabolic process"/>
    <property type="evidence" value="ECO:0007669"/>
    <property type="project" value="TreeGrafter"/>
</dbReference>
<evidence type="ECO:0000313" key="2">
    <source>
        <dbReference type="Proteomes" id="UP000449906"/>
    </source>
</evidence>
<dbReference type="AlphaFoldDB" id="A0A7J5DS87"/>
<dbReference type="SUPFAM" id="SSF52317">
    <property type="entry name" value="Class I glutamine amidotransferase-like"/>
    <property type="match status" value="1"/>
</dbReference>
<protein>
    <submittedName>
        <fullName evidence="1">Gamma-glutamyl-gamma-aminobutyrate hydrolase family protein</fullName>
    </submittedName>
</protein>
<dbReference type="GO" id="GO:0033969">
    <property type="term" value="F:gamma-glutamyl-gamma-aminobutyrate hydrolase activity"/>
    <property type="evidence" value="ECO:0007669"/>
    <property type="project" value="TreeGrafter"/>
</dbReference>
<dbReference type="PANTHER" id="PTHR43235:SF1">
    <property type="entry name" value="GLUTAMINE AMIDOTRANSFERASE PB2B2.05-RELATED"/>
    <property type="match status" value="1"/>
</dbReference>
<dbReference type="PANTHER" id="PTHR43235">
    <property type="entry name" value="GLUTAMINE AMIDOTRANSFERASE PB2B2.05-RELATED"/>
    <property type="match status" value="1"/>
</dbReference>
<sequence length="246" mass="25854">MSPSPIIGITYSSSELDEFLHWRRMFHGIVSAGATPVAIDCSVPVPGIASLVGRLDGLVVSGGGDVAPELYGGDPADPEVRGVNVHRDTAELTAIEVARALALPILTICRGTQLLNVALGGTLIADIRRDRPDALQHRLTEEALVAPLHAVTISSGSRLARWTGRDGRIDVNSQHHQGIAVLGSPLAASATSDDGLVEGIEIPGESVVGVQWHPEVLWSTEEHASRLLAGFTEECLAVVAPDPARS</sequence>
<dbReference type="InterPro" id="IPR044668">
    <property type="entry name" value="PuuD-like"/>
</dbReference>
<dbReference type="CDD" id="cd01745">
    <property type="entry name" value="GATase1_2"/>
    <property type="match status" value="1"/>
</dbReference>
<dbReference type="RefSeq" id="WP_151582330.1">
    <property type="nucleotide sequence ID" value="NZ_WBVM01000004.1"/>
</dbReference>
<gene>
    <name evidence="1" type="ORF">F9L07_24485</name>
</gene>